<dbReference type="AlphaFoldDB" id="A0A0K0D0A3"/>
<dbReference type="PANTHER" id="PTHR23184">
    <property type="entry name" value="TETRATRICOPEPTIDE REPEAT PROTEIN 14"/>
    <property type="match status" value="1"/>
</dbReference>
<evidence type="ECO:0000313" key="1">
    <source>
        <dbReference type="Proteomes" id="UP000035642"/>
    </source>
</evidence>
<dbReference type="InterPro" id="IPR011990">
    <property type="entry name" value="TPR-like_helical_dom_sf"/>
</dbReference>
<proteinExistence type="predicted"/>
<dbReference type="PANTHER" id="PTHR23184:SF9">
    <property type="entry name" value="TETRATRICOPEPTIDE REPEAT PROTEIN 14"/>
    <property type="match status" value="1"/>
</dbReference>
<protein>
    <submittedName>
        <fullName evidence="2">TPR_REGION domain-containing protein</fullName>
    </submittedName>
</protein>
<dbReference type="Gene3D" id="1.25.40.10">
    <property type="entry name" value="Tetratricopeptide repeat domain"/>
    <property type="match status" value="1"/>
</dbReference>
<reference evidence="2" key="2">
    <citation type="submission" date="2017-02" db="UniProtKB">
        <authorList>
            <consortium name="WormBaseParasite"/>
        </authorList>
    </citation>
    <scope>IDENTIFICATION</scope>
</reference>
<dbReference type="SUPFAM" id="SSF48452">
    <property type="entry name" value="TPR-like"/>
    <property type="match status" value="1"/>
</dbReference>
<reference evidence="1" key="1">
    <citation type="submission" date="2012-09" db="EMBL/GenBank/DDBJ databases">
        <authorList>
            <person name="Martin A.A."/>
        </authorList>
    </citation>
    <scope>NUCLEOTIDE SEQUENCE</scope>
</reference>
<organism evidence="1 2">
    <name type="scientific">Angiostrongylus cantonensis</name>
    <name type="common">Rat lungworm</name>
    <dbReference type="NCBI Taxonomy" id="6313"/>
    <lineage>
        <taxon>Eukaryota</taxon>
        <taxon>Metazoa</taxon>
        <taxon>Ecdysozoa</taxon>
        <taxon>Nematoda</taxon>
        <taxon>Chromadorea</taxon>
        <taxon>Rhabditida</taxon>
        <taxon>Rhabditina</taxon>
        <taxon>Rhabditomorpha</taxon>
        <taxon>Strongyloidea</taxon>
        <taxon>Metastrongylidae</taxon>
        <taxon>Angiostrongylus</taxon>
    </lineage>
</organism>
<dbReference type="WBParaSite" id="ACAC_0000348301-mRNA-1">
    <property type="protein sequence ID" value="ACAC_0000348301-mRNA-1"/>
    <property type="gene ID" value="ACAC_0000348301"/>
</dbReference>
<dbReference type="Proteomes" id="UP000035642">
    <property type="component" value="Unassembled WGS sequence"/>
</dbReference>
<name>A0A0K0D0A3_ANGCA</name>
<dbReference type="STRING" id="6313.A0A0K0D0A3"/>
<sequence>MTVEAPPLSSAELPEYFRNGRKMEPHSQFWEYVSATGLLHNTYLAETFHLPTKSPYSFLKLDGLEKDRAEPASLIRRRQNEMLAEEIVVRGVEQMRSGNRESAIVVLNQALEINPECVEALVARGAA</sequence>
<accession>A0A0K0D0A3</accession>
<evidence type="ECO:0000313" key="2">
    <source>
        <dbReference type="WBParaSite" id="ACAC_0000348301-mRNA-1"/>
    </source>
</evidence>
<dbReference type="InterPro" id="IPR039190">
    <property type="entry name" value="TTC14"/>
</dbReference>
<keyword evidence="1" id="KW-1185">Reference proteome</keyword>